<proteinExistence type="predicted"/>
<dbReference type="EMBL" id="CM034390">
    <property type="protein sequence ID" value="KAJ0182048.1"/>
    <property type="molecule type" value="Genomic_DNA"/>
</dbReference>
<sequence>MAMKFDDDGVPYVMWGSNKIQLETNPVTEKKILDKAENELRETPEVVEKALAELRELIKGENSLYVPAESDDFLLKFLRPTKFYAESAFQKLKAYYKFRTTYSEYCDNLSPSFNRAAFRHSVVSILSPRDQHGRRIMLVESGERWNHRVVSLKDVFRAAQVALEGAMREPKTQICGVIALMDMKGLCLSQILQFTPNYAKMALEWTQECVPARIKAVHVINQPYIFNMLFAIFKPFIAEKLRTRLHLHGSNIQSLLTHIDPKALRKRHGGLLPEPEIPGDVLWEMLRHYEEEYKLISSYGYNMNNNK</sequence>
<organism evidence="1 2">
    <name type="scientific">Dendrolimus kikuchii</name>
    <dbReference type="NCBI Taxonomy" id="765133"/>
    <lineage>
        <taxon>Eukaryota</taxon>
        <taxon>Metazoa</taxon>
        <taxon>Ecdysozoa</taxon>
        <taxon>Arthropoda</taxon>
        <taxon>Hexapoda</taxon>
        <taxon>Insecta</taxon>
        <taxon>Pterygota</taxon>
        <taxon>Neoptera</taxon>
        <taxon>Endopterygota</taxon>
        <taxon>Lepidoptera</taxon>
        <taxon>Glossata</taxon>
        <taxon>Ditrysia</taxon>
        <taxon>Bombycoidea</taxon>
        <taxon>Lasiocampidae</taxon>
        <taxon>Dendrolimus</taxon>
    </lineage>
</organism>
<accession>A0ACC1DDL4</accession>
<evidence type="ECO:0000313" key="2">
    <source>
        <dbReference type="Proteomes" id="UP000824533"/>
    </source>
</evidence>
<evidence type="ECO:0000313" key="1">
    <source>
        <dbReference type="EMBL" id="KAJ0182048.1"/>
    </source>
</evidence>
<dbReference type="Proteomes" id="UP000824533">
    <property type="component" value="Linkage Group LG04"/>
</dbReference>
<reference evidence="1 2" key="1">
    <citation type="journal article" date="2021" name="Front. Genet.">
        <title>Chromosome-Level Genome Assembly Reveals Significant Gene Expansion in the Toll and IMD Signaling Pathways of Dendrolimus kikuchii.</title>
        <authorList>
            <person name="Zhou J."/>
            <person name="Wu P."/>
            <person name="Xiong Z."/>
            <person name="Liu N."/>
            <person name="Zhao N."/>
            <person name="Ji M."/>
            <person name="Qiu Y."/>
            <person name="Yang B."/>
        </authorList>
    </citation>
    <scope>NUCLEOTIDE SEQUENCE [LARGE SCALE GENOMIC DNA]</scope>
    <source>
        <strain evidence="1">Ann1</strain>
    </source>
</reference>
<comment type="caution">
    <text evidence="1">The sequence shown here is derived from an EMBL/GenBank/DDBJ whole genome shotgun (WGS) entry which is preliminary data.</text>
</comment>
<gene>
    <name evidence="1" type="ORF">K1T71_002770</name>
</gene>
<name>A0ACC1DDL4_9NEOP</name>
<keyword evidence="2" id="KW-1185">Reference proteome</keyword>
<protein>
    <submittedName>
        <fullName evidence="1">Uncharacterized protein</fullName>
    </submittedName>
</protein>